<reference evidence="1" key="1">
    <citation type="submission" date="2023-01" db="EMBL/GenBank/DDBJ databases">
        <authorList>
            <person name="Van Ghelder C."/>
            <person name="Rancurel C."/>
        </authorList>
    </citation>
    <scope>NUCLEOTIDE SEQUENCE</scope>
    <source>
        <strain evidence="1">CNCM I-4278</strain>
    </source>
</reference>
<keyword evidence="2" id="KW-1185">Reference proteome</keyword>
<evidence type="ECO:0000313" key="2">
    <source>
        <dbReference type="Proteomes" id="UP001152607"/>
    </source>
</evidence>
<sequence length="493" mass="57533">MDSHPGNTDAALAHAGRQPTHLFKDLRSASHAKKRTREHLYRYKHFRALHPIDLPSHPNQQGHIPWDVLCHGERLDAYRPHLRNYPLERFNKREAYLDAQCSYPWPRHYAEFDRYDETIRRKRKRTLKNEAAEPLSYDDECLVYDIPGWKHYRCCETCNGSTPEMNADGSVGVGGTLPLKQWKTLHEGFEERCLIRMAEFLLTKNDRSPSKVGLTAHPHLTQPSNPNDSARVDLTTAPKVSAETFLDSAELEYSDSWLKYTHLDEDNEEVDRSLYNEQESVVEQHAYYQYMLRAVRDTLRSRFWYSQPSHSPVFWSAPTIFALDPPWATRYITDPRNPVEVEKYRLFCGVLPFNHNFFADPLLWDDSDWAKSGSLPLIRDQMGCWRPGSWEDLNEPWCECEWCVGEGRWWDPEARVQKWELGAYIGDWKAKNKMSQKERRRARQRAAQQAQAVIDGFEVVDVCDKKERVDDGYVVVSNASAEHQPLKTQCVMS</sequence>
<proteinExistence type="predicted"/>
<dbReference type="EMBL" id="CAOQHR010000013">
    <property type="protein sequence ID" value="CAI6342563.1"/>
    <property type="molecule type" value="Genomic_DNA"/>
</dbReference>
<dbReference type="Proteomes" id="UP001152607">
    <property type="component" value="Unassembled WGS sequence"/>
</dbReference>
<gene>
    <name evidence="1" type="ORF">PDIGIT_LOCUS15772</name>
</gene>
<dbReference type="OrthoDB" id="5423564at2759"/>
<accession>A0A9W4UT35</accession>
<comment type="caution">
    <text evidence="1">The sequence shown here is derived from an EMBL/GenBank/DDBJ whole genome shotgun (WGS) entry which is preliminary data.</text>
</comment>
<organism evidence="1 2">
    <name type="scientific">Periconia digitata</name>
    <dbReference type="NCBI Taxonomy" id="1303443"/>
    <lineage>
        <taxon>Eukaryota</taxon>
        <taxon>Fungi</taxon>
        <taxon>Dikarya</taxon>
        <taxon>Ascomycota</taxon>
        <taxon>Pezizomycotina</taxon>
        <taxon>Dothideomycetes</taxon>
        <taxon>Pleosporomycetidae</taxon>
        <taxon>Pleosporales</taxon>
        <taxon>Massarineae</taxon>
        <taxon>Periconiaceae</taxon>
        <taxon>Periconia</taxon>
    </lineage>
</organism>
<evidence type="ECO:0000313" key="1">
    <source>
        <dbReference type="EMBL" id="CAI6342563.1"/>
    </source>
</evidence>
<name>A0A9W4UT35_9PLEO</name>
<dbReference type="AlphaFoldDB" id="A0A9W4UT35"/>
<protein>
    <submittedName>
        <fullName evidence="1">Uncharacterized protein</fullName>
    </submittedName>
</protein>